<sequence length="221" mass="24434">MKRTLFVTTLSMICSACSLMPDSQQVKRPDVSGSQSLQNSVGFQQQFRPIMGSTSLQHHQKNQSEKDINFYVRALMQDLVSNLQYVNNTTPVAVGSFTLLDSDYTKTNILGNQLAESVMHEMHKLGIPVIDFKTTGAIRVTEQGDFIFSRDYTELSGDMPIRYVMGGTMVKQQNGYLVNARIVGIESKAVVGTGQILLPQQVCKNILISPEQKPAATIALN</sequence>
<protein>
    <recommendedName>
        <fullName evidence="1">FlgO domain-containing protein</fullName>
    </recommendedName>
</protein>
<feature type="domain" description="FlgO" evidence="1">
    <location>
        <begin position="74"/>
        <end position="202"/>
    </location>
</feature>
<gene>
    <name evidence="2" type="ORF">H8B19_12785</name>
</gene>
<accession>A0A8J6IWN1</accession>
<keyword evidence="3" id="KW-1185">Reference proteome</keyword>
<evidence type="ECO:0000313" key="2">
    <source>
        <dbReference type="EMBL" id="MBC3766758.1"/>
    </source>
</evidence>
<dbReference type="Pfam" id="PF17680">
    <property type="entry name" value="FlgO"/>
    <property type="match status" value="1"/>
</dbReference>
<reference evidence="2" key="1">
    <citation type="journal article" date="2018" name="Int. J. Syst. Evol. Microbiol.">
        <title>Neptunicella marina gen. nov., sp. nov., isolated from surface seawater.</title>
        <authorList>
            <person name="Liu X."/>
            <person name="Lai Q."/>
            <person name="Du Y."/>
            <person name="Zhang X."/>
            <person name="Liu Z."/>
            <person name="Sun F."/>
            <person name="Shao Z."/>
        </authorList>
    </citation>
    <scope>NUCLEOTIDE SEQUENCE</scope>
    <source>
        <strain evidence="2">S27-2</strain>
    </source>
</reference>
<evidence type="ECO:0000259" key="1">
    <source>
        <dbReference type="Pfam" id="PF17680"/>
    </source>
</evidence>
<dbReference type="Proteomes" id="UP000601768">
    <property type="component" value="Unassembled WGS sequence"/>
</dbReference>
<organism evidence="2 3">
    <name type="scientific">Neptunicella marina</name>
    <dbReference type="NCBI Taxonomy" id="2125989"/>
    <lineage>
        <taxon>Bacteria</taxon>
        <taxon>Pseudomonadati</taxon>
        <taxon>Pseudomonadota</taxon>
        <taxon>Gammaproteobacteria</taxon>
        <taxon>Alteromonadales</taxon>
        <taxon>Alteromonadaceae</taxon>
        <taxon>Neptunicella</taxon>
    </lineage>
</organism>
<dbReference type="InterPro" id="IPR041215">
    <property type="entry name" value="FlgO_dom"/>
</dbReference>
<proteinExistence type="predicted"/>
<dbReference type="AlphaFoldDB" id="A0A8J6IWN1"/>
<name>A0A8J6IWN1_9ALTE</name>
<evidence type="ECO:0000313" key="3">
    <source>
        <dbReference type="Proteomes" id="UP000601768"/>
    </source>
</evidence>
<dbReference type="EMBL" id="JACNEP010000010">
    <property type="protein sequence ID" value="MBC3766758.1"/>
    <property type="molecule type" value="Genomic_DNA"/>
</dbReference>
<reference evidence="2" key="2">
    <citation type="submission" date="2020-08" db="EMBL/GenBank/DDBJ databases">
        <authorList>
            <person name="Lai Q."/>
        </authorList>
    </citation>
    <scope>NUCLEOTIDE SEQUENCE</scope>
    <source>
        <strain evidence="2">S27-2</strain>
    </source>
</reference>
<comment type="caution">
    <text evidence="2">The sequence shown here is derived from an EMBL/GenBank/DDBJ whole genome shotgun (WGS) entry which is preliminary data.</text>
</comment>